<dbReference type="EMBL" id="JAFEMO010000011">
    <property type="protein sequence ID" value="KAH7557194.1"/>
    <property type="molecule type" value="Genomic_DNA"/>
</dbReference>
<gene>
    <name evidence="1" type="ORF">JRO89_XS11G0071800</name>
</gene>
<organism evidence="1 2">
    <name type="scientific">Xanthoceras sorbifolium</name>
    <dbReference type="NCBI Taxonomy" id="99658"/>
    <lineage>
        <taxon>Eukaryota</taxon>
        <taxon>Viridiplantae</taxon>
        <taxon>Streptophyta</taxon>
        <taxon>Embryophyta</taxon>
        <taxon>Tracheophyta</taxon>
        <taxon>Spermatophyta</taxon>
        <taxon>Magnoliopsida</taxon>
        <taxon>eudicotyledons</taxon>
        <taxon>Gunneridae</taxon>
        <taxon>Pentapetalae</taxon>
        <taxon>rosids</taxon>
        <taxon>malvids</taxon>
        <taxon>Sapindales</taxon>
        <taxon>Sapindaceae</taxon>
        <taxon>Xanthoceroideae</taxon>
        <taxon>Xanthoceras</taxon>
    </lineage>
</organism>
<keyword evidence="2" id="KW-1185">Reference proteome</keyword>
<reference evidence="1 2" key="1">
    <citation type="submission" date="2021-02" db="EMBL/GenBank/DDBJ databases">
        <title>Plant Genome Project.</title>
        <authorList>
            <person name="Zhang R.-G."/>
        </authorList>
    </citation>
    <scope>NUCLEOTIDE SEQUENCE [LARGE SCALE GENOMIC DNA]</scope>
    <source>
        <tissue evidence="1">Leaves</tissue>
    </source>
</reference>
<evidence type="ECO:0000313" key="2">
    <source>
        <dbReference type="Proteomes" id="UP000827721"/>
    </source>
</evidence>
<name>A0ABQ8HEZ3_9ROSI</name>
<accession>A0ABQ8HEZ3</accession>
<dbReference type="Proteomes" id="UP000827721">
    <property type="component" value="Unassembled WGS sequence"/>
</dbReference>
<comment type="caution">
    <text evidence="1">The sequence shown here is derived from an EMBL/GenBank/DDBJ whole genome shotgun (WGS) entry which is preliminary data.</text>
</comment>
<sequence>MDGVETLPPREFIYEDASPCSPAYECVACSAVMPSLPLTIKWLRDCVKENPSIRVQEEFEPFADTNGDSHFYGSELSVRNQTLSSVDALTGVLDID</sequence>
<evidence type="ECO:0000313" key="1">
    <source>
        <dbReference type="EMBL" id="KAH7557194.1"/>
    </source>
</evidence>
<proteinExistence type="predicted"/>
<protein>
    <submittedName>
        <fullName evidence="1">Uncharacterized protein</fullName>
    </submittedName>
</protein>